<evidence type="ECO:0000256" key="4">
    <source>
        <dbReference type="ARBA" id="ARBA00022679"/>
    </source>
</evidence>
<comment type="caution">
    <text evidence="13">The sequence shown here is derived from an EMBL/GenBank/DDBJ whole genome shotgun (WGS) entry which is preliminary data.</text>
</comment>
<dbReference type="EMBL" id="QVFV01000007">
    <property type="protein sequence ID" value="RZM75718.1"/>
    <property type="molecule type" value="Genomic_DNA"/>
</dbReference>
<dbReference type="OrthoDB" id="9758522at2"/>
<dbReference type="PROSITE" id="PS50109">
    <property type="entry name" value="HIS_KIN"/>
    <property type="match status" value="1"/>
</dbReference>
<dbReference type="SMART" id="SM00091">
    <property type="entry name" value="PAS"/>
    <property type="match status" value="2"/>
</dbReference>
<dbReference type="FunFam" id="3.30.450.20:FF:000155">
    <property type="entry name" value="Sensor histidine kinase TodS"/>
    <property type="match status" value="1"/>
</dbReference>
<dbReference type="InterPro" id="IPR011495">
    <property type="entry name" value="Sig_transdc_His_kin_sub2_dim/P"/>
</dbReference>
<dbReference type="SMART" id="SM00086">
    <property type="entry name" value="PAC"/>
    <property type="match status" value="2"/>
</dbReference>
<dbReference type="EC" id="2.7.13.3" evidence="2"/>
<evidence type="ECO:0000313" key="13">
    <source>
        <dbReference type="EMBL" id="RZM75718.1"/>
    </source>
</evidence>
<evidence type="ECO:0000256" key="6">
    <source>
        <dbReference type="ARBA" id="ARBA00022777"/>
    </source>
</evidence>
<dbReference type="InterPro" id="IPR013656">
    <property type="entry name" value="PAS_4"/>
</dbReference>
<comment type="catalytic activity">
    <reaction evidence="1">
        <text>ATP + protein L-histidine = ADP + protein N-phospho-L-histidine.</text>
        <dbReference type="EC" id="2.7.13.3"/>
    </reaction>
</comment>
<keyword evidence="14" id="KW-1185">Reference proteome</keyword>
<keyword evidence="9" id="KW-0812">Transmembrane</keyword>
<keyword evidence="9" id="KW-1133">Transmembrane helix</keyword>
<dbReference type="RefSeq" id="WP_052288448.1">
    <property type="nucleotide sequence ID" value="NZ_QVFV01000007.1"/>
</dbReference>
<dbReference type="GO" id="GO:0005524">
    <property type="term" value="F:ATP binding"/>
    <property type="evidence" value="ECO:0007669"/>
    <property type="project" value="UniProtKB-KW"/>
</dbReference>
<evidence type="ECO:0000259" key="12">
    <source>
        <dbReference type="PROSITE" id="PS50113"/>
    </source>
</evidence>
<dbReference type="Gene3D" id="3.30.565.10">
    <property type="entry name" value="Histidine kinase-like ATPase, C-terminal domain"/>
    <property type="match status" value="1"/>
</dbReference>
<keyword evidence="6" id="KW-0418">Kinase</keyword>
<dbReference type="SUPFAM" id="SSF55785">
    <property type="entry name" value="PYP-like sensor domain (PAS domain)"/>
    <property type="match status" value="2"/>
</dbReference>
<feature type="domain" description="PAS" evidence="11">
    <location>
        <begin position="296"/>
        <end position="329"/>
    </location>
</feature>
<dbReference type="InterPro" id="IPR001610">
    <property type="entry name" value="PAC"/>
</dbReference>
<dbReference type="GO" id="GO:0004673">
    <property type="term" value="F:protein histidine kinase activity"/>
    <property type="evidence" value="ECO:0007669"/>
    <property type="project" value="UniProtKB-EC"/>
</dbReference>
<dbReference type="InterPro" id="IPR058544">
    <property type="entry name" value="ETR1_N"/>
</dbReference>
<dbReference type="Pfam" id="PF25487">
    <property type="entry name" value="ETR1_N"/>
    <property type="match status" value="1"/>
</dbReference>
<feature type="domain" description="Histidine kinase" evidence="10">
    <location>
        <begin position="519"/>
        <end position="609"/>
    </location>
</feature>
<feature type="domain" description="PAC" evidence="12">
    <location>
        <begin position="225"/>
        <end position="277"/>
    </location>
</feature>
<name>A0A4Q7E198_9CYAN</name>
<dbReference type="InterPro" id="IPR003594">
    <property type="entry name" value="HATPase_dom"/>
</dbReference>
<feature type="domain" description="PAC" evidence="12">
    <location>
        <begin position="351"/>
        <end position="402"/>
    </location>
</feature>
<dbReference type="InterPro" id="IPR000700">
    <property type="entry name" value="PAS-assoc_C"/>
</dbReference>
<organism evidence="13 14">
    <name type="scientific">Leptolyngbya iicbica LK</name>
    <dbReference type="NCBI Taxonomy" id="2294035"/>
    <lineage>
        <taxon>Bacteria</taxon>
        <taxon>Bacillati</taxon>
        <taxon>Cyanobacteriota</taxon>
        <taxon>Cyanophyceae</taxon>
        <taxon>Leptolyngbyales</taxon>
        <taxon>Leptolyngbyaceae</taxon>
        <taxon>Leptolyngbya group</taxon>
        <taxon>Leptolyngbya</taxon>
        <taxon>Leptolyngbya iicbica</taxon>
    </lineage>
</organism>
<feature type="transmembrane region" description="Helical" evidence="9">
    <location>
        <begin position="29"/>
        <end position="49"/>
    </location>
</feature>
<dbReference type="SMART" id="SM00387">
    <property type="entry name" value="HATPase_c"/>
    <property type="match status" value="1"/>
</dbReference>
<evidence type="ECO:0000256" key="9">
    <source>
        <dbReference type="SAM" id="Phobius"/>
    </source>
</evidence>
<dbReference type="InterPro" id="IPR036890">
    <property type="entry name" value="HATPase_C_sf"/>
</dbReference>
<evidence type="ECO:0000259" key="10">
    <source>
        <dbReference type="PROSITE" id="PS50109"/>
    </source>
</evidence>
<evidence type="ECO:0000256" key="5">
    <source>
        <dbReference type="ARBA" id="ARBA00022741"/>
    </source>
</evidence>
<keyword evidence="8" id="KW-0843">Virulence</keyword>
<keyword evidence="9" id="KW-0472">Membrane</keyword>
<accession>A0A4Q7E198</accession>
<dbReference type="Pfam" id="PF07568">
    <property type="entry name" value="HisKA_2"/>
    <property type="match status" value="1"/>
</dbReference>
<dbReference type="Pfam" id="PF02518">
    <property type="entry name" value="HATPase_c"/>
    <property type="match status" value="1"/>
</dbReference>
<evidence type="ECO:0000313" key="14">
    <source>
        <dbReference type="Proteomes" id="UP000292459"/>
    </source>
</evidence>
<evidence type="ECO:0000256" key="7">
    <source>
        <dbReference type="ARBA" id="ARBA00022840"/>
    </source>
</evidence>
<gene>
    <name evidence="13" type="ORF">DYY88_20560</name>
</gene>
<dbReference type="Pfam" id="PF08448">
    <property type="entry name" value="PAS_4"/>
    <property type="match status" value="1"/>
</dbReference>
<keyword evidence="4" id="KW-0808">Transferase</keyword>
<keyword evidence="3" id="KW-0597">Phosphoprotein</keyword>
<reference evidence="13 14" key="1">
    <citation type="submission" date="2018-11" db="EMBL/GenBank/DDBJ databases">
        <title>Whole genome sequencing of an environmental sample.</title>
        <authorList>
            <person name="Sarangi A.N."/>
            <person name="Singh D."/>
            <person name="Tripathy S."/>
        </authorList>
    </citation>
    <scope>NUCLEOTIDE SEQUENCE [LARGE SCALE GENOMIC DNA]</scope>
    <source>
        <strain evidence="13 14">Lakshadweep</strain>
    </source>
</reference>
<dbReference type="PANTHER" id="PTHR41523:SF8">
    <property type="entry name" value="ETHYLENE RESPONSE SENSOR PROTEIN"/>
    <property type="match status" value="1"/>
</dbReference>
<evidence type="ECO:0000256" key="2">
    <source>
        <dbReference type="ARBA" id="ARBA00012438"/>
    </source>
</evidence>
<sequence>MLALLPNTASYIPHGHCYLWQTPLVTLHVAADSLIAIAYFSIPLLLIYFIRQRRDLPFPGIFWLFSGFIVSCGITHLFAIWTLWHPTYWLSGAAKAFTAWISITTAIWLLPSLRKALALPSLTEMRNLNENLRQEIDDRKQIEIALKKSELKFRGIFDQMYQFIGLLTPEGILLEANRAALEFGGTEIEAVRGKPFWEIVWWQISPQTQARLREAIAQAAQGEFVRYEVEVQGANGAVITIDFSLRPVLDEAGQVVLLIPEGRDISDRIQAEKALQLQAVITRNMAEGICLVRADNGIIVYANPKFERMFGYDSGELNGQPVAVVNHPDAAMSPEVVMGSIRDLVLAKKEATYEVYNIKKDGTPVWCEATTAVFDHPDYGTVLVAVQQDISDRKTAEAQAQIKASLEEKELLLKEIYHRVKNNLQVIFSLLNLQANNLDDAHAKAALRESQNRIIAMSLVHEKLYQSSDLAHIELSDYVTSLAKSLLETYRFEVSKVSLDIKIAHCCLDIETAIPCGLILNELITNSLKYAYPQGQPGILSIESKSSDARRIVLTIRDNGIGLSPGFDLQQISSLGLQLVRNLAKQLRGEIQIVPSSLGTEFELSFPQP</sequence>
<dbReference type="AlphaFoldDB" id="A0A4Q7E198"/>
<evidence type="ECO:0000259" key="11">
    <source>
        <dbReference type="PROSITE" id="PS50112"/>
    </source>
</evidence>
<evidence type="ECO:0000256" key="8">
    <source>
        <dbReference type="ARBA" id="ARBA00023026"/>
    </source>
</evidence>
<protein>
    <recommendedName>
        <fullName evidence="2">histidine kinase</fullName>
        <ecNumber evidence="2">2.7.13.3</ecNumber>
    </recommendedName>
</protein>
<dbReference type="PROSITE" id="PS50113">
    <property type="entry name" value="PAC"/>
    <property type="match status" value="2"/>
</dbReference>
<dbReference type="Proteomes" id="UP000292459">
    <property type="component" value="Unassembled WGS sequence"/>
</dbReference>
<keyword evidence="5" id="KW-0547">Nucleotide-binding</keyword>
<feature type="domain" description="PAS" evidence="11">
    <location>
        <begin position="149"/>
        <end position="223"/>
    </location>
</feature>
<dbReference type="InterPro" id="IPR035965">
    <property type="entry name" value="PAS-like_dom_sf"/>
</dbReference>
<dbReference type="SUPFAM" id="SSF55874">
    <property type="entry name" value="ATPase domain of HSP90 chaperone/DNA topoisomerase II/histidine kinase"/>
    <property type="match status" value="1"/>
</dbReference>
<keyword evidence="7" id="KW-0067">ATP-binding</keyword>
<proteinExistence type="predicted"/>
<dbReference type="InterPro" id="IPR005467">
    <property type="entry name" value="His_kinase_dom"/>
</dbReference>
<feature type="transmembrane region" description="Helical" evidence="9">
    <location>
        <begin position="61"/>
        <end position="82"/>
    </location>
</feature>
<evidence type="ECO:0000256" key="3">
    <source>
        <dbReference type="ARBA" id="ARBA00022553"/>
    </source>
</evidence>
<dbReference type="PANTHER" id="PTHR41523">
    <property type="entry name" value="TWO-COMPONENT SYSTEM SENSOR PROTEIN"/>
    <property type="match status" value="1"/>
</dbReference>
<dbReference type="PROSITE" id="PS50112">
    <property type="entry name" value="PAS"/>
    <property type="match status" value="2"/>
</dbReference>
<dbReference type="Gene3D" id="3.30.450.20">
    <property type="entry name" value="PAS domain"/>
    <property type="match status" value="2"/>
</dbReference>
<dbReference type="CDD" id="cd00130">
    <property type="entry name" value="PAS"/>
    <property type="match status" value="2"/>
</dbReference>
<dbReference type="InterPro" id="IPR000014">
    <property type="entry name" value="PAS"/>
</dbReference>
<dbReference type="Pfam" id="PF13426">
    <property type="entry name" value="PAS_9"/>
    <property type="match status" value="1"/>
</dbReference>
<evidence type="ECO:0000256" key="1">
    <source>
        <dbReference type="ARBA" id="ARBA00000085"/>
    </source>
</evidence>
<dbReference type="NCBIfam" id="TIGR00229">
    <property type="entry name" value="sensory_box"/>
    <property type="match status" value="2"/>
</dbReference>